<dbReference type="InterPro" id="IPR029787">
    <property type="entry name" value="Nucleotide_cyclase"/>
</dbReference>
<dbReference type="Pfam" id="PF08447">
    <property type="entry name" value="PAS_3"/>
    <property type="match status" value="1"/>
</dbReference>
<dbReference type="Gene3D" id="3.30.70.270">
    <property type="match status" value="1"/>
</dbReference>
<dbReference type="Gene3D" id="3.30.450.20">
    <property type="entry name" value="PAS domain"/>
    <property type="match status" value="2"/>
</dbReference>
<feature type="domain" description="PAC" evidence="3">
    <location>
        <begin position="292"/>
        <end position="344"/>
    </location>
</feature>
<sequence length="771" mass="85565">MKDPRGNLRQRLRSPGGIVLLYLLFAAAWIAGSDSAIRFLFRDPDQLARIGTTKGMLFVGITSGLLFLLLSAWHASLVRAKQASDLYRERLERVLKGTNDGWWEWNLASGQIYFSPRCWELLGRSTAVHITGAETAAGDASVWREILHPEDLMQAERRIEALLTGQDSGATIEIRLRHQDGHYIPVLSRLMVQRDAGGQAVLVSGANMDMSEQKRNEERLRQSAAVFETTREGIVVLDAERRILMVNQAFTNITGYSEREVIGLSPSIMRSSRHDDDFYKGIWATVQREGHWRGEVWHRRKSGEIYPELLGISAVTNSDGALTNYVGVIADLSQLKASETRLEFMSQHDPLTSLPNRALLMSHMEHGMRLAQRESGTMALLMLDLDRFKDINDSFSHDAGDELLQQVAKCLSARMRDMDTVARLGGDEFGIVLPKLAHAEDAAIVANGILRALKQPWTLADGTEVRVGISIGISIFPDHGTSTQQLLQHADAALYQAKQEGRGGFRYFSQGMTQAARERIRLEARLHRAIEQNELRVYYQPVVDIAGGGIVGAEALVRWQHPEEGLIPPARFIPVAESTGLIDAIGEWVLRETCRQGRQWMDAGLPALTLAVNMSPRQFRHRDIGATVAEVTAQTGFPATRLELELTESALMEPDAAELLQRLRATGVRLAIDDFGTGYSSLAYLQRFPLDVLKIDKGFVDAIPHGADRGAIATSIVGMGHSLGFKVLAEGVEKPEQLAFLHSLGCDMYQGYLKSPPLPPAEFERLLSPDR</sequence>
<feature type="domain" description="PAC" evidence="3">
    <location>
        <begin position="170"/>
        <end position="222"/>
    </location>
</feature>
<accession>A0ABU6JHT9</accession>
<dbReference type="Pfam" id="PF00563">
    <property type="entry name" value="EAL"/>
    <property type="match status" value="1"/>
</dbReference>
<dbReference type="SMART" id="SM00267">
    <property type="entry name" value="GGDEF"/>
    <property type="match status" value="1"/>
</dbReference>
<evidence type="ECO:0000259" key="2">
    <source>
        <dbReference type="PROSITE" id="PS50112"/>
    </source>
</evidence>
<dbReference type="PROSITE" id="PS50887">
    <property type="entry name" value="GGDEF"/>
    <property type="match status" value="1"/>
</dbReference>
<feature type="domain" description="PAS" evidence="2">
    <location>
        <begin position="219"/>
        <end position="263"/>
    </location>
</feature>
<keyword evidence="1" id="KW-0472">Membrane</keyword>
<keyword evidence="1" id="KW-0812">Transmembrane</keyword>
<dbReference type="SUPFAM" id="SSF55785">
    <property type="entry name" value="PYP-like sensor domain (PAS domain)"/>
    <property type="match status" value="2"/>
</dbReference>
<dbReference type="InterPro" id="IPR000014">
    <property type="entry name" value="PAS"/>
</dbReference>
<evidence type="ECO:0000256" key="1">
    <source>
        <dbReference type="SAM" id="Phobius"/>
    </source>
</evidence>
<name>A0ABU6JHT9_9BURK</name>
<proteinExistence type="predicted"/>
<dbReference type="EMBL" id="JAWIIV010000046">
    <property type="protein sequence ID" value="MEC4723221.1"/>
    <property type="molecule type" value="Genomic_DNA"/>
</dbReference>
<comment type="caution">
    <text evidence="6">The sequence shown here is derived from an EMBL/GenBank/DDBJ whole genome shotgun (WGS) entry which is preliminary data.</text>
</comment>
<dbReference type="InterPro" id="IPR043128">
    <property type="entry name" value="Rev_trsase/Diguanyl_cyclase"/>
</dbReference>
<dbReference type="NCBIfam" id="TIGR00254">
    <property type="entry name" value="GGDEF"/>
    <property type="match status" value="1"/>
</dbReference>
<dbReference type="InterPro" id="IPR013655">
    <property type="entry name" value="PAS_fold_3"/>
</dbReference>
<organism evidence="6 7">
    <name type="scientific">Noviherbaspirillum album</name>
    <dbReference type="NCBI Taxonomy" id="3080276"/>
    <lineage>
        <taxon>Bacteria</taxon>
        <taxon>Pseudomonadati</taxon>
        <taxon>Pseudomonadota</taxon>
        <taxon>Betaproteobacteria</taxon>
        <taxon>Burkholderiales</taxon>
        <taxon>Oxalobacteraceae</taxon>
        <taxon>Noviherbaspirillum</taxon>
    </lineage>
</organism>
<evidence type="ECO:0000259" key="5">
    <source>
        <dbReference type="PROSITE" id="PS50887"/>
    </source>
</evidence>
<dbReference type="RefSeq" id="WP_326509843.1">
    <property type="nucleotide sequence ID" value="NZ_JAWIIV010000046.1"/>
</dbReference>
<dbReference type="PANTHER" id="PTHR44757">
    <property type="entry name" value="DIGUANYLATE CYCLASE DGCP"/>
    <property type="match status" value="1"/>
</dbReference>
<dbReference type="InterPro" id="IPR052155">
    <property type="entry name" value="Biofilm_reg_signaling"/>
</dbReference>
<dbReference type="SUPFAM" id="SSF55073">
    <property type="entry name" value="Nucleotide cyclase"/>
    <property type="match status" value="1"/>
</dbReference>
<dbReference type="CDD" id="cd01949">
    <property type="entry name" value="GGDEF"/>
    <property type="match status" value="1"/>
</dbReference>
<dbReference type="SMART" id="SM00052">
    <property type="entry name" value="EAL"/>
    <property type="match status" value="1"/>
</dbReference>
<reference evidence="6 7" key="1">
    <citation type="submission" date="2023-10" db="EMBL/GenBank/DDBJ databases">
        <title>Noviherbaspirillum sp. CPCC 100848 genome assembly.</title>
        <authorList>
            <person name="Li X.Y."/>
            <person name="Fang X.M."/>
        </authorList>
    </citation>
    <scope>NUCLEOTIDE SEQUENCE [LARGE SCALE GENOMIC DNA]</scope>
    <source>
        <strain evidence="6 7">CPCC 100848</strain>
    </source>
</reference>
<dbReference type="InterPro" id="IPR000700">
    <property type="entry name" value="PAS-assoc_C"/>
</dbReference>
<dbReference type="SMART" id="SM00091">
    <property type="entry name" value="PAS"/>
    <property type="match status" value="2"/>
</dbReference>
<gene>
    <name evidence="6" type="ORF">RY831_29100</name>
</gene>
<evidence type="ECO:0000259" key="4">
    <source>
        <dbReference type="PROSITE" id="PS50883"/>
    </source>
</evidence>
<dbReference type="InterPro" id="IPR001633">
    <property type="entry name" value="EAL_dom"/>
</dbReference>
<evidence type="ECO:0000313" key="7">
    <source>
        <dbReference type="Proteomes" id="UP001352263"/>
    </source>
</evidence>
<dbReference type="Pfam" id="PF00990">
    <property type="entry name" value="GGDEF"/>
    <property type="match status" value="1"/>
</dbReference>
<dbReference type="CDD" id="cd00130">
    <property type="entry name" value="PAS"/>
    <property type="match status" value="2"/>
</dbReference>
<dbReference type="InterPro" id="IPR001610">
    <property type="entry name" value="PAC"/>
</dbReference>
<dbReference type="PANTHER" id="PTHR44757:SF2">
    <property type="entry name" value="BIOFILM ARCHITECTURE MAINTENANCE PROTEIN MBAA"/>
    <property type="match status" value="1"/>
</dbReference>
<protein>
    <submittedName>
        <fullName evidence="6">EAL domain-containing protein</fullName>
    </submittedName>
</protein>
<dbReference type="NCBIfam" id="TIGR00229">
    <property type="entry name" value="sensory_box"/>
    <property type="match status" value="2"/>
</dbReference>
<keyword evidence="7" id="KW-1185">Reference proteome</keyword>
<dbReference type="Proteomes" id="UP001352263">
    <property type="component" value="Unassembled WGS sequence"/>
</dbReference>
<dbReference type="PROSITE" id="PS50883">
    <property type="entry name" value="EAL"/>
    <property type="match status" value="1"/>
</dbReference>
<dbReference type="Pfam" id="PF13426">
    <property type="entry name" value="PAS_9"/>
    <property type="match status" value="1"/>
</dbReference>
<dbReference type="InterPro" id="IPR035919">
    <property type="entry name" value="EAL_sf"/>
</dbReference>
<evidence type="ECO:0000259" key="3">
    <source>
        <dbReference type="PROSITE" id="PS50113"/>
    </source>
</evidence>
<dbReference type="SMART" id="SM00086">
    <property type="entry name" value="PAC"/>
    <property type="match status" value="2"/>
</dbReference>
<feature type="domain" description="GGDEF" evidence="5">
    <location>
        <begin position="376"/>
        <end position="510"/>
    </location>
</feature>
<feature type="transmembrane region" description="Helical" evidence="1">
    <location>
        <begin position="20"/>
        <end position="41"/>
    </location>
</feature>
<feature type="transmembrane region" description="Helical" evidence="1">
    <location>
        <begin position="53"/>
        <end position="73"/>
    </location>
</feature>
<dbReference type="PROSITE" id="PS50113">
    <property type="entry name" value="PAC"/>
    <property type="match status" value="2"/>
</dbReference>
<dbReference type="InterPro" id="IPR000160">
    <property type="entry name" value="GGDEF_dom"/>
</dbReference>
<dbReference type="Gene3D" id="3.20.20.450">
    <property type="entry name" value="EAL domain"/>
    <property type="match status" value="1"/>
</dbReference>
<dbReference type="InterPro" id="IPR035965">
    <property type="entry name" value="PAS-like_dom_sf"/>
</dbReference>
<keyword evidence="1" id="KW-1133">Transmembrane helix</keyword>
<dbReference type="CDD" id="cd01948">
    <property type="entry name" value="EAL"/>
    <property type="match status" value="1"/>
</dbReference>
<dbReference type="PROSITE" id="PS50112">
    <property type="entry name" value="PAS"/>
    <property type="match status" value="1"/>
</dbReference>
<feature type="domain" description="EAL" evidence="4">
    <location>
        <begin position="519"/>
        <end position="771"/>
    </location>
</feature>
<dbReference type="SUPFAM" id="SSF141868">
    <property type="entry name" value="EAL domain-like"/>
    <property type="match status" value="1"/>
</dbReference>
<evidence type="ECO:0000313" key="6">
    <source>
        <dbReference type="EMBL" id="MEC4723221.1"/>
    </source>
</evidence>